<evidence type="ECO:0000259" key="5">
    <source>
        <dbReference type="PROSITE" id="PS50011"/>
    </source>
</evidence>
<evidence type="ECO:0000313" key="6">
    <source>
        <dbReference type="EMBL" id="CAE7524788.1"/>
    </source>
</evidence>
<evidence type="ECO:0000256" key="3">
    <source>
        <dbReference type="PROSITE-ProRule" id="PRU10141"/>
    </source>
</evidence>
<dbReference type="OrthoDB" id="447218at2759"/>
<name>A0A812TB35_SYMPI</name>
<comment type="similarity">
    <text evidence="4">Belongs to the protein kinase superfamily.</text>
</comment>
<dbReference type="GO" id="GO:0004674">
    <property type="term" value="F:protein serine/threonine kinase activity"/>
    <property type="evidence" value="ECO:0007669"/>
    <property type="project" value="UniProtKB-KW"/>
</dbReference>
<keyword evidence="4" id="KW-0418">Kinase</keyword>
<sequence>MKVSTVVVAWCVLRTNAVRDQRLTDNETAILPQKPRRPDQESMMELEPSAPLECMRGEVVWQATGKKLGQGQNGKVIEVGATGYQGYYAFKFGLDAYGEQDCAQEVNVLQSAMKQHCTHVMSLTKSAPCVAQDEKKYPLGYIAPEMTGDIFGWLRANMRLRRRCGKTILQQVSDGMACLHRAGYIHGDLKADNMFYKGLDENGCPASVVLADFGLSQPLNSQMGTYDAKYYPGSGHLVSSLFRGMPDAPKIRMPGRTDVVIASEVIDRCALLLFAYENFASEVIGPGKAIRQGGCGKMGVDRPYMLPTHTLFTNVPQEEED</sequence>
<evidence type="ECO:0000256" key="2">
    <source>
        <dbReference type="ARBA" id="ARBA00022840"/>
    </source>
</evidence>
<dbReference type="Proteomes" id="UP000649617">
    <property type="component" value="Unassembled WGS sequence"/>
</dbReference>
<comment type="caution">
    <text evidence="6">The sequence shown here is derived from an EMBL/GenBank/DDBJ whole genome shotgun (WGS) entry which is preliminary data.</text>
</comment>
<dbReference type="GO" id="GO:0005524">
    <property type="term" value="F:ATP binding"/>
    <property type="evidence" value="ECO:0007669"/>
    <property type="project" value="UniProtKB-UniRule"/>
</dbReference>
<keyword evidence="1 3" id="KW-0547">Nucleotide-binding</keyword>
<feature type="domain" description="Protein kinase" evidence="5">
    <location>
        <begin position="62"/>
        <end position="321"/>
    </location>
</feature>
<evidence type="ECO:0000256" key="4">
    <source>
        <dbReference type="RuleBase" id="RU000304"/>
    </source>
</evidence>
<dbReference type="InterPro" id="IPR017441">
    <property type="entry name" value="Protein_kinase_ATP_BS"/>
</dbReference>
<organism evidence="6 7">
    <name type="scientific">Symbiodinium pilosum</name>
    <name type="common">Dinoflagellate</name>
    <dbReference type="NCBI Taxonomy" id="2952"/>
    <lineage>
        <taxon>Eukaryota</taxon>
        <taxon>Sar</taxon>
        <taxon>Alveolata</taxon>
        <taxon>Dinophyceae</taxon>
        <taxon>Suessiales</taxon>
        <taxon>Symbiodiniaceae</taxon>
        <taxon>Symbiodinium</taxon>
    </lineage>
</organism>
<keyword evidence="7" id="KW-1185">Reference proteome</keyword>
<dbReference type="Pfam" id="PF00069">
    <property type="entry name" value="Pkinase"/>
    <property type="match status" value="1"/>
</dbReference>
<dbReference type="PROSITE" id="PS00108">
    <property type="entry name" value="PROTEIN_KINASE_ST"/>
    <property type="match status" value="1"/>
</dbReference>
<dbReference type="EMBL" id="CAJNIZ010030591">
    <property type="protein sequence ID" value="CAE7524788.1"/>
    <property type="molecule type" value="Genomic_DNA"/>
</dbReference>
<keyword evidence="2 3" id="KW-0067">ATP-binding</keyword>
<proteinExistence type="inferred from homology"/>
<dbReference type="PROSITE" id="PS50011">
    <property type="entry name" value="PROTEIN_KINASE_DOM"/>
    <property type="match status" value="1"/>
</dbReference>
<dbReference type="PROSITE" id="PS00107">
    <property type="entry name" value="PROTEIN_KINASE_ATP"/>
    <property type="match status" value="1"/>
</dbReference>
<evidence type="ECO:0000313" key="7">
    <source>
        <dbReference type="Proteomes" id="UP000649617"/>
    </source>
</evidence>
<evidence type="ECO:0000256" key="1">
    <source>
        <dbReference type="ARBA" id="ARBA00022741"/>
    </source>
</evidence>
<keyword evidence="4" id="KW-0808">Transferase</keyword>
<gene>
    <name evidence="6" type="primary">Pskh1</name>
    <name evidence="6" type="ORF">SPIL2461_LOCUS13778</name>
</gene>
<dbReference type="InterPro" id="IPR011009">
    <property type="entry name" value="Kinase-like_dom_sf"/>
</dbReference>
<reference evidence="6" key="1">
    <citation type="submission" date="2021-02" db="EMBL/GenBank/DDBJ databases">
        <authorList>
            <person name="Dougan E. K."/>
            <person name="Rhodes N."/>
            <person name="Thang M."/>
            <person name="Chan C."/>
        </authorList>
    </citation>
    <scope>NUCLEOTIDE SEQUENCE</scope>
</reference>
<dbReference type="Gene3D" id="1.10.510.10">
    <property type="entry name" value="Transferase(Phosphotransferase) domain 1"/>
    <property type="match status" value="1"/>
</dbReference>
<dbReference type="InterPro" id="IPR008271">
    <property type="entry name" value="Ser/Thr_kinase_AS"/>
</dbReference>
<protein>
    <submittedName>
        <fullName evidence="6">Pskh1 protein</fullName>
    </submittedName>
</protein>
<dbReference type="PANTHER" id="PTHR24347">
    <property type="entry name" value="SERINE/THREONINE-PROTEIN KINASE"/>
    <property type="match status" value="1"/>
</dbReference>
<keyword evidence="4" id="KW-0723">Serine/threonine-protein kinase</keyword>
<feature type="binding site" evidence="3">
    <location>
        <position position="91"/>
    </location>
    <ligand>
        <name>ATP</name>
        <dbReference type="ChEBI" id="CHEBI:30616"/>
    </ligand>
</feature>
<dbReference type="SUPFAM" id="SSF56112">
    <property type="entry name" value="Protein kinase-like (PK-like)"/>
    <property type="match status" value="1"/>
</dbReference>
<accession>A0A812TB35</accession>
<dbReference type="InterPro" id="IPR000719">
    <property type="entry name" value="Prot_kinase_dom"/>
</dbReference>
<dbReference type="SMART" id="SM00220">
    <property type="entry name" value="S_TKc"/>
    <property type="match status" value="1"/>
</dbReference>
<dbReference type="AlphaFoldDB" id="A0A812TB35"/>